<proteinExistence type="predicted"/>
<evidence type="ECO:0000313" key="3">
    <source>
        <dbReference type="Proteomes" id="UP001216390"/>
    </source>
</evidence>
<organism evidence="2 3">
    <name type="scientific">Iamia majanohamensis</name>
    <dbReference type="NCBI Taxonomy" id="467976"/>
    <lineage>
        <taxon>Bacteria</taxon>
        <taxon>Bacillati</taxon>
        <taxon>Actinomycetota</taxon>
        <taxon>Acidimicrobiia</taxon>
        <taxon>Acidimicrobiales</taxon>
        <taxon>Iamiaceae</taxon>
        <taxon>Iamia</taxon>
    </lineage>
</organism>
<keyword evidence="3" id="KW-1185">Reference proteome</keyword>
<feature type="transmembrane region" description="Helical" evidence="1">
    <location>
        <begin position="67"/>
        <end position="100"/>
    </location>
</feature>
<keyword evidence="1" id="KW-1133">Transmembrane helix</keyword>
<feature type="transmembrane region" description="Helical" evidence="1">
    <location>
        <begin position="234"/>
        <end position="253"/>
    </location>
</feature>
<gene>
    <name evidence="2" type="ORF">PO878_13935</name>
</gene>
<feature type="transmembrane region" description="Helical" evidence="1">
    <location>
        <begin position="265"/>
        <end position="284"/>
    </location>
</feature>
<protein>
    <recommendedName>
        <fullName evidence="4">Type II secretion system protein GspF domain-containing protein</fullName>
    </recommendedName>
</protein>
<reference evidence="2" key="1">
    <citation type="submission" date="2023-01" db="EMBL/GenBank/DDBJ databases">
        <title>The diversity of Class Acidimicrobiia in South China Sea sediment environments and the proposal of Iamia marina sp. nov., a novel species of the genus Iamia.</title>
        <authorList>
            <person name="He Y."/>
            <person name="Tian X."/>
        </authorList>
    </citation>
    <scope>NUCLEOTIDE SEQUENCE</scope>
    <source>
        <strain evidence="2">DSM 19957</strain>
    </source>
</reference>
<name>A0AAE9Y390_9ACTN</name>
<dbReference type="AlphaFoldDB" id="A0AAE9Y390"/>
<keyword evidence="1" id="KW-0812">Transmembrane</keyword>
<dbReference type="RefSeq" id="WP_272735127.1">
    <property type="nucleotide sequence ID" value="NZ_CP116942.1"/>
</dbReference>
<evidence type="ECO:0000313" key="2">
    <source>
        <dbReference type="EMBL" id="WCO65600.1"/>
    </source>
</evidence>
<dbReference type="PANTHER" id="PTHR35007:SF2">
    <property type="entry name" value="PILUS ASSEMBLE PROTEIN"/>
    <property type="match status" value="1"/>
</dbReference>
<dbReference type="KEGG" id="ima:PO878_13935"/>
<dbReference type="Proteomes" id="UP001216390">
    <property type="component" value="Chromosome"/>
</dbReference>
<keyword evidence="1" id="KW-0472">Membrane</keyword>
<sequence length="298" mass="32388">MTGLAALLLALAGAYGVHLLYTALAMQWRGLGPGPRTEKDPDRTRRGPQDWLVQAGLDDVSPAEFAAVVGVLVVLGMAAGFTIFGAALPALALGLFAGSFPVATYRNRRRTRRAVAQEAWPRMIEEIRILTGSLGRSVPQALFEVGARGPEEMRPAFAAAHREWLISTDFPRTVKVLKDRLADPTADATCETLLVAHEIGGSDLDRRLRDLIEDRIQDVQGRKDARSKQAGVRFARKFVLIVPLGMAAAGVSVGEGKEAYQEPAGQLAVLIAIALVVLCWLWAGSIMRIPEEERVFER</sequence>
<evidence type="ECO:0008006" key="4">
    <source>
        <dbReference type="Google" id="ProtNLM"/>
    </source>
</evidence>
<dbReference type="PANTHER" id="PTHR35007">
    <property type="entry name" value="INTEGRAL MEMBRANE PROTEIN-RELATED"/>
    <property type="match status" value="1"/>
</dbReference>
<dbReference type="EMBL" id="CP116942">
    <property type="protein sequence ID" value="WCO65600.1"/>
    <property type="molecule type" value="Genomic_DNA"/>
</dbReference>
<evidence type="ECO:0000256" key="1">
    <source>
        <dbReference type="SAM" id="Phobius"/>
    </source>
</evidence>
<accession>A0AAE9Y390</accession>